<dbReference type="SUPFAM" id="SSF56524">
    <property type="entry name" value="Oxidoreductase molybdopterin-binding domain"/>
    <property type="match status" value="1"/>
</dbReference>
<reference evidence="3" key="1">
    <citation type="journal article" date="2019" name="Int. J. Syst. Evol. Microbiol.">
        <title>The Global Catalogue of Microorganisms (GCM) 10K type strain sequencing project: providing services to taxonomists for standard genome sequencing and annotation.</title>
        <authorList>
            <consortium name="The Broad Institute Genomics Platform"/>
            <consortium name="The Broad Institute Genome Sequencing Center for Infectious Disease"/>
            <person name="Wu L."/>
            <person name="Ma J."/>
        </authorList>
    </citation>
    <scope>NUCLEOTIDE SEQUENCE [LARGE SCALE GENOMIC DNA]</scope>
    <source>
        <strain evidence="3">CGMCC 1.15923</strain>
    </source>
</reference>
<comment type="caution">
    <text evidence="2">The sequence shown here is derived from an EMBL/GenBank/DDBJ whole genome shotgun (WGS) entry which is preliminary data.</text>
</comment>
<dbReference type="InterPro" id="IPR036374">
    <property type="entry name" value="OxRdtase_Mopterin-bd_sf"/>
</dbReference>
<keyword evidence="3" id="KW-1185">Reference proteome</keyword>
<name>A0ABQ1ITX7_9GAMM</name>
<gene>
    <name evidence="2" type="ORF">GCM10011502_26310</name>
</gene>
<dbReference type="EMBL" id="BMKE01000026">
    <property type="protein sequence ID" value="GGB51912.1"/>
    <property type="molecule type" value="Genomic_DNA"/>
</dbReference>
<dbReference type="RefSeq" id="WP_188630592.1">
    <property type="nucleotide sequence ID" value="NZ_BMKE01000026.1"/>
</dbReference>
<proteinExistence type="predicted"/>
<accession>A0ABQ1ITX7</accession>
<protein>
    <submittedName>
        <fullName evidence="2">Molybdopterin-binding oxidoreductase</fullName>
    </submittedName>
</protein>
<evidence type="ECO:0000256" key="1">
    <source>
        <dbReference type="SAM" id="SignalP"/>
    </source>
</evidence>
<evidence type="ECO:0000313" key="3">
    <source>
        <dbReference type="Proteomes" id="UP000646152"/>
    </source>
</evidence>
<evidence type="ECO:0000313" key="2">
    <source>
        <dbReference type="EMBL" id="GGB51912.1"/>
    </source>
</evidence>
<keyword evidence="1" id="KW-0732">Signal</keyword>
<sequence>MKLVGGIVMLMLSWQVQALSEPVILSVYGDIRINERHYDQMDFTLSELQALTQSDITTAHPWSTGPQHYHGVDMNALFGLLFNNRRVLGLQLEALNDFSVTVDWSQIAPFSPILAWQENDQIMTRRNKGPLWLVLPFDRVPKVQQADFLHFMVWQLRVIRVYSEPE</sequence>
<organism evidence="2 3">
    <name type="scientific">Oceanisphaera marina</name>
    <dbReference type="NCBI Taxonomy" id="2017550"/>
    <lineage>
        <taxon>Bacteria</taxon>
        <taxon>Pseudomonadati</taxon>
        <taxon>Pseudomonadota</taxon>
        <taxon>Gammaproteobacteria</taxon>
        <taxon>Aeromonadales</taxon>
        <taxon>Aeromonadaceae</taxon>
        <taxon>Oceanisphaera</taxon>
    </lineage>
</organism>
<dbReference type="Proteomes" id="UP000646152">
    <property type="component" value="Unassembled WGS sequence"/>
</dbReference>
<feature type="signal peptide" evidence="1">
    <location>
        <begin position="1"/>
        <end position="18"/>
    </location>
</feature>
<feature type="chain" id="PRO_5046848956" evidence="1">
    <location>
        <begin position="19"/>
        <end position="166"/>
    </location>
</feature>